<dbReference type="RefSeq" id="WP_281876954.1">
    <property type="nucleotide sequence ID" value="NZ_AP026978.1"/>
</dbReference>
<feature type="domain" description="HTH luxR-type" evidence="3">
    <location>
        <begin position="851"/>
        <end position="912"/>
    </location>
</feature>
<evidence type="ECO:0000259" key="3">
    <source>
        <dbReference type="PROSITE" id="PS50043"/>
    </source>
</evidence>
<dbReference type="CDD" id="cd06170">
    <property type="entry name" value="LuxR_C_like"/>
    <property type="match status" value="1"/>
</dbReference>
<dbReference type="InterPro" id="IPR036388">
    <property type="entry name" value="WH-like_DNA-bd_sf"/>
</dbReference>
<dbReference type="Pfam" id="PF13191">
    <property type="entry name" value="AAA_16"/>
    <property type="match status" value="1"/>
</dbReference>
<evidence type="ECO:0000256" key="2">
    <source>
        <dbReference type="ARBA" id="ARBA00022840"/>
    </source>
</evidence>
<dbReference type="SUPFAM" id="SSF46894">
    <property type="entry name" value="C-terminal effector domain of the bipartite response regulators"/>
    <property type="match status" value="1"/>
</dbReference>
<dbReference type="InterPro" id="IPR016032">
    <property type="entry name" value="Sig_transdc_resp-reg_C-effctor"/>
</dbReference>
<dbReference type="EMBL" id="AP026978">
    <property type="protein sequence ID" value="BDT97020.1"/>
    <property type="molecule type" value="Genomic_DNA"/>
</dbReference>
<dbReference type="Pfam" id="PF00196">
    <property type="entry name" value="GerE"/>
    <property type="match status" value="1"/>
</dbReference>
<reference evidence="4 5" key="1">
    <citation type="submission" date="2022-11" db="EMBL/GenBank/DDBJ databases">
        <title>Genome Sequencing of Nocardia sp. ON39_IFM12276 and assembly.</title>
        <authorList>
            <person name="Shimojima M."/>
            <person name="Toyokawa M."/>
            <person name="Uesaka K."/>
        </authorList>
    </citation>
    <scope>NUCLEOTIDE SEQUENCE [LARGE SCALE GENOMIC DNA]</scope>
    <source>
        <strain evidence="4 5">IFM 12276</strain>
    </source>
</reference>
<gene>
    <name evidence="4" type="ORF">IFM12276_00490</name>
</gene>
<dbReference type="PANTHER" id="PTHR16305">
    <property type="entry name" value="TESTICULAR SOLUBLE ADENYLYL CYCLASE"/>
    <property type="match status" value="1"/>
</dbReference>
<name>A0ABN6TTS7_9NOCA</name>
<dbReference type="InterPro" id="IPR041664">
    <property type="entry name" value="AAA_16"/>
</dbReference>
<proteinExistence type="predicted"/>
<dbReference type="InterPro" id="IPR000792">
    <property type="entry name" value="Tscrpt_reg_LuxR_C"/>
</dbReference>
<dbReference type="PRINTS" id="PR00038">
    <property type="entry name" value="HTHLUXR"/>
</dbReference>
<evidence type="ECO:0000313" key="5">
    <source>
        <dbReference type="Proteomes" id="UP001317870"/>
    </source>
</evidence>
<protein>
    <submittedName>
        <fullName evidence="4">LuxR family transcriptional regulator</fullName>
    </submittedName>
</protein>
<dbReference type="SMART" id="SM00421">
    <property type="entry name" value="HTH_LUXR"/>
    <property type="match status" value="1"/>
</dbReference>
<sequence>MFLHGRKAEAAELAGLVHNAESGLSAVRVIRGPAGIGKTALLEQVIANASGIRVMRVSGVEVEQELGFAGLHRLLLPLLGERGRLPGPQRDALETAFGMLAAPAPPDQFLVGLAALTLLAEAAAERPLLAVCDDAHWLDRESSQVLAFVARRLDAEAIVLLLGVRDDDPDPGLAGLPEMPLAGLSDPEAARLLETAGVAEVDHVIAMRLLSETDGNPLAILELARALGEGSPIQPGLRGHLPLDRRLEERFLRSTRALDTATQILLLVVAAAAEDDPDLIRRAFTTLSSTAFDIALEQAGRAELLVQETGSGALRFRHPLIRSAVYGGAPGMSRRQIHAALAEAADPIRDADRRAWHRAGAVENADAEVAAELEAAAARAGERGGHLAQAAFLRRAAELTPTGPERNARLLTAAGAALTAGAPHLAEQLLNKQTPDLGVAILDAYTMRLRGFLNVMLGRTGAVPLLFEAALGFRDFDVRAARDTLLEAFDAVIVVARIGSGMSARRIAETALETPRASETPTLADLLLEAHAELVGRDYVSAVPRLRQAQTAMLAEGAENGEAARWFLLGALLAIELWDVDVLGIAARRYAVAARGRGALRALQVATHGLATHAVLCGRLAVAAAYYAEFMDVATAIRADLRYAESSDALLHGWRGDEIRTLAAVRVQAGPDAERPGGLQVQIARTALVILRLGQCRYPEAQEAASVIFDEDPPHFGNIVLPDLIEAACRANDTRVAGQALRRLTERATASGTPWARAVLTRSQALCADGPAAEALYLEALSLLESTPLIPELARTRLLYGEWLRRRRRRRAARDQLRAAHETFLDMGATAFAERARAELSATGEEPRRRNPSTLYDLTARELQVANLAASGITNQQIAAELFLSTATVEYHLRKIFRKLGVTSRRELRHQL</sequence>
<organism evidence="4 5">
    <name type="scientific">Nocardia sputorum</name>
    <dbReference type="NCBI Taxonomy" id="2984338"/>
    <lineage>
        <taxon>Bacteria</taxon>
        <taxon>Bacillati</taxon>
        <taxon>Actinomycetota</taxon>
        <taxon>Actinomycetes</taxon>
        <taxon>Mycobacteriales</taxon>
        <taxon>Nocardiaceae</taxon>
        <taxon>Nocardia</taxon>
    </lineage>
</organism>
<evidence type="ECO:0000256" key="1">
    <source>
        <dbReference type="ARBA" id="ARBA00022741"/>
    </source>
</evidence>
<dbReference type="SUPFAM" id="SSF52540">
    <property type="entry name" value="P-loop containing nucleoside triphosphate hydrolases"/>
    <property type="match status" value="1"/>
</dbReference>
<keyword evidence="1" id="KW-0547">Nucleotide-binding</keyword>
<dbReference type="InterPro" id="IPR027417">
    <property type="entry name" value="P-loop_NTPase"/>
</dbReference>
<dbReference type="Proteomes" id="UP001317870">
    <property type="component" value="Chromosome"/>
</dbReference>
<evidence type="ECO:0000313" key="4">
    <source>
        <dbReference type="EMBL" id="BDT97020.1"/>
    </source>
</evidence>
<keyword evidence="5" id="KW-1185">Reference proteome</keyword>
<dbReference type="PANTHER" id="PTHR16305:SF35">
    <property type="entry name" value="TRANSCRIPTIONAL ACTIVATOR DOMAIN"/>
    <property type="match status" value="1"/>
</dbReference>
<keyword evidence="2" id="KW-0067">ATP-binding</keyword>
<dbReference type="Gene3D" id="1.10.10.10">
    <property type="entry name" value="Winged helix-like DNA-binding domain superfamily/Winged helix DNA-binding domain"/>
    <property type="match status" value="1"/>
</dbReference>
<dbReference type="PROSITE" id="PS50043">
    <property type="entry name" value="HTH_LUXR_2"/>
    <property type="match status" value="1"/>
</dbReference>
<accession>A0ABN6TTS7</accession>